<dbReference type="InterPro" id="IPR036465">
    <property type="entry name" value="vWFA_dom_sf"/>
</dbReference>
<dbReference type="PROSITE" id="PS50234">
    <property type="entry name" value="VWFA"/>
    <property type="match status" value="1"/>
</dbReference>
<keyword evidence="2" id="KW-1185">Reference proteome</keyword>
<dbReference type="SMART" id="SM00327">
    <property type="entry name" value="VWA"/>
    <property type="match status" value="1"/>
</dbReference>
<name>A0A223V5X5_9FLAO</name>
<dbReference type="OrthoDB" id="9809583at2"/>
<dbReference type="Gene3D" id="3.40.50.410">
    <property type="entry name" value="von Willebrand factor, type A domain"/>
    <property type="match status" value="1"/>
</dbReference>
<dbReference type="EMBL" id="CP022957">
    <property type="protein sequence ID" value="ASV30811.1"/>
    <property type="molecule type" value="Genomic_DNA"/>
</dbReference>
<dbReference type="KEGG" id="marb:CJ263_11610"/>
<dbReference type="Pfam" id="PF00092">
    <property type="entry name" value="VWA"/>
    <property type="match status" value="1"/>
</dbReference>
<sequence>MKKSILSTLALGVLLLSLGCNKDEGPSGEMAFENLNDFTTLDIETTIPRVEISQSGNLLRVLLSVTDQDGTPLEEFTLGNYAIEMASGSKVEEVSKNKIALSVFDQNNNTPLAAATTLDYSGSMSSTDITDMEEALSTFISLKDPLDQLSVIKFASQVEEVQSFTTDATLLYEAIITDPTIGSRTAFYSACDLGLDQANQLNSVLPLIIGFTDGGDNASYISLNGLIDKSKNLNIPIYTVGFGNANQARLTQLAEETGGRFYYAPTGAEISELYRTINGQLRKLYVFEWEVDYPSGSEVTIKITTNYTAAGGDFMDVSEKTIVIN</sequence>
<dbReference type="InterPro" id="IPR002035">
    <property type="entry name" value="VWF_A"/>
</dbReference>
<reference evidence="1 2" key="1">
    <citation type="submission" date="2017-08" db="EMBL/GenBank/DDBJ databases">
        <title>The complete genome sequence of Maribacter sp. B1, isolated from deep-sea sediment.</title>
        <authorList>
            <person name="Wu Y.-H."/>
            <person name="Cheng H."/>
            <person name="Xu X.-W."/>
        </authorList>
    </citation>
    <scope>NUCLEOTIDE SEQUENCE [LARGE SCALE GENOMIC DNA]</scope>
    <source>
        <strain evidence="1 2">B1</strain>
    </source>
</reference>
<gene>
    <name evidence="1" type="ORF">CJ263_11610</name>
</gene>
<protein>
    <submittedName>
        <fullName evidence="1">Uncharacterized protein</fullName>
    </submittedName>
</protein>
<evidence type="ECO:0000313" key="2">
    <source>
        <dbReference type="Proteomes" id="UP000215244"/>
    </source>
</evidence>
<dbReference type="CDD" id="cd00198">
    <property type="entry name" value="vWFA"/>
    <property type="match status" value="1"/>
</dbReference>
<dbReference type="PROSITE" id="PS51257">
    <property type="entry name" value="PROKAR_LIPOPROTEIN"/>
    <property type="match status" value="1"/>
</dbReference>
<evidence type="ECO:0000313" key="1">
    <source>
        <dbReference type="EMBL" id="ASV30811.1"/>
    </source>
</evidence>
<dbReference type="RefSeq" id="WP_094997429.1">
    <property type="nucleotide sequence ID" value="NZ_BMJL01000003.1"/>
</dbReference>
<proteinExistence type="predicted"/>
<accession>A0A223V5X5</accession>
<dbReference type="Proteomes" id="UP000215244">
    <property type="component" value="Chromosome"/>
</dbReference>
<organism evidence="1 2">
    <name type="scientific">Maribacter cobaltidurans</name>
    <dbReference type="NCBI Taxonomy" id="1178778"/>
    <lineage>
        <taxon>Bacteria</taxon>
        <taxon>Pseudomonadati</taxon>
        <taxon>Bacteroidota</taxon>
        <taxon>Flavobacteriia</taxon>
        <taxon>Flavobacteriales</taxon>
        <taxon>Flavobacteriaceae</taxon>
        <taxon>Maribacter</taxon>
    </lineage>
</organism>
<dbReference type="SUPFAM" id="SSF53300">
    <property type="entry name" value="vWA-like"/>
    <property type="match status" value="1"/>
</dbReference>
<dbReference type="AlphaFoldDB" id="A0A223V5X5"/>